<dbReference type="RefSeq" id="WP_073593397.1">
    <property type="nucleotide sequence ID" value="NZ_MRCE01000008.1"/>
</dbReference>
<name>A0A1U7IMB3_9CYAN</name>
<evidence type="ECO:0000313" key="2">
    <source>
        <dbReference type="Proteomes" id="UP000185860"/>
    </source>
</evidence>
<gene>
    <name evidence="1" type="ORF">NIES2119_10405</name>
</gene>
<sequence length="125" mass="14254">MVTPCHIVVEGNPVVVYASRNGAPGRVLPILEPFLEKFWQERETCGEYDDTPECLVAQIVVRFGYEICEDDFSNLRVGVNYAPDVEYIYFIRMNHQLSTLIPSAEYRSNPNLGIQACREFVTESC</sequence>
<reference evidence="1 2" key="1">
    <citation type="submission" date="2016-11" db="EMBL/GenBank/DDBJ databases">
        <title>Draft Genome Sequences of Nine Cyanobacterial Strains from Diverse Habitats.</title>
        <authorList>
            <person name="Zhu T."/>
            <person name="Hou S."/>
            <person name="Lu X."/>
            <person name="Hess W.R."/>
        </authorList>
    </citation>
    <scope>NUCLEOTIDE SEQUENCE [LARGE SCALE GENOMIC DNA]</scope>
    <source>
        <strain evidence="1 2">IAM M-71</strain>
    </source>
</reference>
<protein>
    <submittedName>
        <fullName evidence="1">Histidine kinase</fullName>
    </submittedName>
</protein>
<dbReference type="EMBL" id="MRCE01000008">
    <property type="protein sequence ID" value="OKH38433.1"/>
    <property type="molecule type" value="Genomic_DNA"/>
</dbReference>
<keyword evidence="1" id="KW-0808">Transferase</keyword>
<organism evidence="1 2">
    <name type="scientific">[Phormidium ambiguum] IAM M-71</name>
    <dbReference type="NCBI Taxonomy" id="454136"/>
    <lineage>
        <taxon>Bacteria</taxon>
        <taxon>Bacillati</taxon>
        <taxon>Cyanobacteriota</taxon>
        <taxon>Cyanophyceae</taxon>
        <taxon>Oscillatoriophycideae</taxon>
        <taxon>Aerosakkonematales</taxon>
        <taxon>Aerosakkonemataceae</taxon>
        <taxon>Floridanema</taxon>
    </lineage>
</organism>
<comment type="caution">
    <text evidence="1">The sequence shown here is derived from an EMBL/GenBank/DDBJ whole genome shotgun (WGS) entry which is preliminary data.</text>
</comment>
<dbReference type="AlphaFoldDB" id="A0A1U7IMB3"/>
<dbReference type="STRING" id="454136.NIES2119_10405"/>
<dbReference type="OrthoDB" id="460412at2"/>
<evidence type="ECO:0000313" key="1">
    <source>
        <dbReference type="EMBL" id="OKH38433.1"/>
    </source>
</evidence>
<dbReference type="GO" id="GO:0016301">
    <property type="term" value="F:kinase activity"/>
    <property type="evidence" value="ECO:0007669"/>
    <property type="project" value="UniProtKB-KW"/>
</dbReference>
<keyword evidence="1" id="KW-0418">Kinase</keyword>
<dbReference type="Proteomes" id="UP000185860">
    <property type="component" value="Unassembled WGS sequence"/>
</dbReference>
<accession>A0A1U7IMB3</accession>
<proteinExistence type="predicted"/>